<evidence type="ECO:0000256" key="8">
    <source>
        <dbReference type="ARBA" id="ARBA00022840"/>
    </source>
</evidence>
<keyword evidence="16" id="KW-1185">Reference proteome</keyword>
<keyword evidence="9" id="KW-0460">Magnesium</keyword>
<dbReference type="Pfam" id="PF03281">
    <property type="entry name" value="Mab-21"/>
    <property type="match status" value="1"/>
</dbReference>
<dbReference type="Gene3D" id="3.30.460.90">
    <property type="match status" value="1"/>
</dbReference>
<dbReference type="PANTHER" id="PTHR10656:SF42">
    <property type="entry name" value="CYCLIC GMP-AMP SYNTHASE-LIKE PROTEIN-RELATED"/>
    <property type="match status" value="1"/>
</dbReference>
<evidence type="ECO:0000256" key="11">
    <source>
        <dbReference type="ARBA" id="ARBA00023211"/>
    </source>
</evidence>
<feature type="transmembrane region" description="Helical" evidence="12">
    <location>
        <begin position="412"/>
        <end position="433"/>
    </location>
</feature>
<keyword evidence="7" id="KW-0547">Nucleotide-binding</keyword>
<evidence type="ECO:0000256" key="10">
    <source>
        <dbReference type="ARBA" id="ARBA00023134"/>
    </source>
</evidence>
<evidence type="ECO:0000256" key="9">
    <source>
        <dbReference type="ARBA" id="ARBA00022842"/>
    </source>
</evidence>
<evidence type="ECO:0000259" key="13">
    <source>
        <dbReference type="Pfam" id="PF03281"/>
    </source>
</evidence>
<dbReference type="InterPro" id="IPR024810">
    <property type="entry name" value="MAB21L/cGLR"/>
</dbReference>
<evidence type="ECO:0000256" key="4">
    <source>
        <dbReference type="ARBA" id="ARBA00022679"/>
    </source>
</evidence>
<gene>
    <name evidence="15" type="ORF">CEUTPL_LOCUS13018</name>
</gene>
<comment type="cofactor">
    <cofactor evidence="1">
        <name>Mn(2+)</name>
        <dbReference type="ChEBI" id="CHEBI:29035"/>
    </cofactor>
</comment>
<proteinExistence type="inferred from homology"/>
<keyword evidence="12" id="KW-0812">Transmembrane</keyword>
<keyword evidence="12" id="KW-1133">Transmembrane helix</keyword>
<comment type="cofactor">
    <cofactor evidence="2">
        <name>Mg(2+)</name>
        <dbReference type="ChEBI" id="CHEBI:18420"/>
    </cofactor>
</comment>
<dbReference type="Pfam" id="PF20266">
    <property type="entry name" value="Mab-21_C"/>
    <property type="match status" value="1"/>
</dbReference>
<evidence type="ECO:0000256" key="1">
    <source>
        <dbReference type="ARBA" id="ARBA00001936"/>
    </source>
</evidence>
<keyword evidence="10" id="KW-0342">GTP-binding</keyword>
<dbReference type="InterPro" id="IPR046906">
    <property type="entry name" value="Mab-21_HhH/H2TH-like"/>
</dbReference>
<evidence type="ECO:0000256" key="7">
    <source>
        <dbReference type="ARBA" id="ARBA00022741"/>
    </source>
</evidence>
<dbReference type="GO" id="GO:0005524">
    <property type="term" value="F:ATP binding"/>
    <property type="evidence" value="ECO:0007669"/>
    <property type="project" value="UniProtKB-KW"/>
</dbReference>
<evidence type="ECO:0008006" key="17">
    <source>
        <dbReference type="Google" id="ProtNLM"/>
    </source>
</evidence>
<accession>A0A9N9MXE3</accession>
<comment type="similarity">
    <text evidence="3">Belongs to the mab-21 family.</text>
</comment>
<dbReference type="AlphaFoldDB" id="A0A9N9MXE3"/>
<keyword evidence="6" id="KW-0479">Metal-binding</keyword>
<evidence type="ECO:0000256" key="5">
    <source>
        <dbReference type="ARBA" id="ARBA00022695"/>
    </source>
</evidence>
<protein>
    <recommendedName>
        <fullName evidence="17">Cyclic GMP-AMP synthase</fullName>
    </recommendedName>
</protein>
<dbReference type="OrthoDB" id="6054650at2759"/>
<name>A0A9N9MXE3_9CUCU</name>
<dbReference type="PANTHER" id="PTHR10656">
    <property type="entry name" value="CELL FATE DETERMINING PROTEIN MAB21-RELATED"/>
    <property type="match status" value="1"/>
</dbReference>
<evidence type="ECO:0000256" key="12">
    <source>
        <dbReference type="SAM" id="Phobius"/>
    </source>
</evidence>
<keyword evidence="11" id="KW-0464">Manganese</keyword>
<evidence type="ECO:0000256" key="6">
    <source>
        <dbReference type="ARBA" id="ARBA00022723"/>
    </source>
</evidence>
<reference evidence="15" key="1">
    <citation type="submission" date="2022-01" db="EMBL/GenBank/DDBJ databases">
        <authorList>
            <person name="King R."/>
        </authorList>
    </citation>
    <scope>NUCLEOTIDE SEQUENCE</scope>
</reference>
<dbReference type="Proteomes" id="UP001152799">
    <property type="component" value="Chromosome 8"/>
</dbReference>
<evidence type="ECO:0000256" key="3">
    <source>
        <dbReference type="ARBA" id="ARBA00008307"/>
    </source>
</evidence>
<feature type="domain" description="Mab-21-like HhH/H2TH-like" evidence="14">
    <location>
        <begin position="247"/>
        <end position="337"/>
    </location>
</feature>
<evidence type="ECO:0000256" key="2">
    <source>
        <dbReference type="ARBA" id="ARBA00001946"/>
    </source>
</evidence>
<dbReference type="EMBL" id="OU892284">
    <property type="protein sequence ID" value="CAG9772612.1"/>
    <property type="molecule type" value="Genomic_DNA"/>
</dbReference>
<dbReference type="GO" id="GO:0016779">
    <property type="term" value="F:nucleotidyltransferase activity"/>
    <property type="evidence" value="ECO:0007669"/>
    <property type="project" value="UniProtKB-KW"/>
</dbReference>
<dbReference type="InterPro" id="IPR046903">
    <property type="entry name" value="Mab-21-like_nuc_Trfase"/>
</dbReference>
<evidence type="ECO:0000313" key="15">
    <source>
        <dbReference type="EMBL" id="CAG9772612.1"/>
    </source>
</evidence>
<evidence type="ECO:0000259" key="14">
    <source>
        <dbReference type="Pfam" id="PF20266"/>
    </source>
</evidence>
<sequence length="441" mass="50688">MSYKNMENVLQKINQKYISLNNDEVKHNNARLKSTLESMICEMKKQSAVFKTVFDKPFYGGSFYDDLKVGSPDEFDLDLLLVLPKSCEKHKKKNCGCVKLETSNKPGFFWYKIDPDYYPPFKDYIENDYLQTNLILDWVKGLVTKALNSLNSVDFSWGTPRYHSESGPALTLKLYGQFGHFDVDLVPAFKFGPESWPQYGYKPNSSRRKTDFFIVPKKARLQNCGERYWRASFQDQERELIEGKQRLKPALRLLKKMRNNLGQVSVSSYALKTLVLWDLDSGYLDFNAPLADVFMKLLKKYAEHLQAKCVPYYWNKNNNLLDTIQLTTLENHQNEISRKIANIERNYLADPLVVVKIILKEGTQEYNLFMTEYFPINAVPSLGLGNLSLSDRHRPAENQGGIQQVANANYRWGIAGAILGIGTVAAVSIYSAITRNRNNQN</sequence>
<dbReference type="GO" id="GO:0005525">
    <property type="term" value="F:GTP binding"/>
    <property type="evidence" value="ECO:0007669"/>
    <property type="project" value="UniProtKB-KW"/>
</dbReference>
<dbReference type="SMART" id="SM01265">
    <property type="entry name" value="Mab-21"/>
    <property type="match status" value="1"/>
</dbReference>
<evidence type="ECO:0000313" key="16">
    <source>
        <dbReference type="Proteomes" id="UP001152799"/>
    </source>
</evidence>
<keyword evidence="5" id="KW-0548">Nucleotidyltransferase</keyword>
<dbReference type="Gene3D" id="1.10.1410.40">
    <property type="match status" value="1"/>
</dbReference>
<feature type="domain" description="Mab-21-like nucleotidyltransferase" evidence="13">
    <location>
        <begin position="63"/>
        <end position="243"/>
    </location>
</feature>
<keyword evidence="12" id="KW-0472">Membrane</keyword>
<keyword evidence="4" id="KW-0808">Transferase</keyword>
<dbReference type="GO" id="GO:0046872">
    <property type="term" value="F:metal ion binding"/>
    <property type="evidence" value="ECO:0007669"/>
    <property type="project" value="UniProtKB-KW"/>
</dbReference>
<keyword evidence="8" id="KW-0067">ATP-binding</keyword>
<organism evidence="15 16">
    <name type="scientific">Ceutorhynchus assimilis</name>
    <name type="common">cabbage seed weevil</name>
    <dbReference type="NCBI Taxonomy" id="467358"/>
    <lineage>
        <taxon>Eukaryota</taxon>
        <taxon>Metazoa</taxon>
        <taxon>Ecdysozoa</taxon>
        <taxon>Arthropoda</taxon>
        <taxon>Hexapoda</taxon>
        <taxon>Insecta</taxon>
        <taxon>Pterygota</taxon>
        <taxon>Neoptera</taxon>
        <taxon>Endopterygota</taxon>
        <taxon>Coleoptera</taxon>
        <taxon>Polyphaga</taxon>
        <taxon>Cucujiformia</taxon>
        <taxon>Curculionidae</taxon>
        <taxon>Ceutorhynchinae</taxon>
        <taxon>Ceutorhynchus</taxon>
    </lineage>
</organism>